<evidence type="ECO:0000313" key="3">
    <source>
        <dbReference type="Proteomes" id="UP001066276"/>
    </source>
</evidence>
<evidence type="ECO:0000313" key="2">
    <source>
        <dbReference type="EMBL" id="KAJ1166534.1"/>
    </source>
</evidence>
<keyword evidence="3" id="KW-1185">Reference proteome</keyword>
<organism evidence="2 3">
    <name type="scientific">Pleurodeles waltl</name>
    <name type="common">Iberian ribbed newt</name>
    <dbReference type="NCBI Taxonomy" id="8319"/>
    <lineage>
        <taxon>Eukaryota</taxon>
        <taxon>Metazoa</taxon>
        <taxon>Chordata</taxon>
        <taxon>Craniata</taxon>
        <taxon>Vertebrata</taxon>
        <taxon>Euteleostomi</taxon>
        <taxon>Amphibia</taxon>
        <taxon>Batrachia</taxon>
        <taxon>Caudata</taxon>
        <taxon>Salamandroidea</taxon>
        <taxon>Salamandridae</taxon>
        <taxon>Pleurodelinae</taxon>
        <taxon>Pleurodeles</taxon>
    </lineage>
</organism>
<gene>
    <name evidence="2" type="ORF">NDU88_006934</name>
</gene>
<sequence length="132" mass="14125">MSAAQGSCGTVRKPQSRKAPGEVVGYHRSREHLEPRPLLCKTSEAGARPSTASALRTLTAASTSEPVAPPVPAASSHLPAQGSRSRQRQAVRPGRRNDKCRLMVVAICRTAKPRPHPHPPLTSNLKMGKIVN</sequence>
<reference evidence="2" key="1">
    <citation type="journal article" date="2022" name="bioRxiv">
        <title>Sequencing and chromosome-scale assembly of the giantPleurodeles waltlgenome.</title>
        <authorList>
            <person name="Brown T."/>
            <person name="Elewa A."/>
            <person name="Iarovenko S."/>
            <person name="Subramanian E."/>
            <person name="Araus A.J."/>
            <person name="Petzold A."/>
            <person name="Susuki M."/>
            <person name="Suzuki K.-i.T."/>
            <person name="Hayashi T."/>
            <person name="Toyoda A."/>
            <person name="Oliveira C."/>
            <person name="Osipova E."/>
            <person name="Leigh N.D."/>
            <person name="Simon A."/>
            <person name="Yun M.H."/>
        </authorList>
    </citation>
    <scope>NUCLEOTIDE SEQUENCE</scope>
    <source>
        <strain evidence="2">20211129_DDA</strain>
        <tissue evidence="2">Liver</tissue>
    </source>
</reference>
<evidence type="ECO:0000256" key="1">
    <source>
        <dbReference type="SAM" id="MobiDB-lite"/>
    </source>
</evidence>
<comment type="caution">
    <text evidence="2">The sequence shown here is derived from an EMBL/GenBank/DDBJ whole genome shotgun (WGS) entry which is preliminary data.</text>
</comment>
<feature type="region of interest" description="Disordered" evidence="1">
    <location>
        <begin position="1"/>
        <end position="99"/>
    </location>
</feature>
<dbReference type="EMBL" id="JANPWB010000008">
    <property type="protein sequence ID" value="KAJ1166534.1"/>
    <property type="molecule type" value="Genomic_DNA"/>
</dbReference>
<proteinExistence type="predicted"/>
<feature type="region of interest" description="Disordered" evidence="1">
    <location>
        <begin position="111"/>
        <end position="132"/>
    </location>
</feature>
<dbReference type="AlphaFoldDB" id="A0AAV7SQY1"/>
<name>A0AAV7SQY1_PLEWA</name>
<feature type="compositionally biased region" description="Low complexity" evidence="1">
    <location>
        <begin position="50"/>
        <end position="66"/>
    </location>
</feature>
<accession>A0AAV7SQY1</accession>
<dbReference type="Proteomes" id="UP001066276">
    <property type="component" value="Chromosome 4_2"/>
</dbReference>
<protein>
    <submittedName>
        <fullName evidence="2">Uncharacterized protein</fullName>
    </submittedName>
</protein>